<dbReference type="Proteomes" id="UP000000466">
    <property type="component" value="Chromosome"/>
</dbReference>
<dbReference type="AlphaFoldDB" id="K4KM77"/>
<gene>
    <name evidence="2" type="ordered locus">M5M_14985</name>
</gene>
<proteinExistence type="predicted"/>
<dbReference type="eggNOG" id="ENOG503325T">
    <property type="taxonomic scope" value="Bacteria"/>
</dbReference>
<dbReference type="HOGENOM" id="CLU_1425895_0_0_6"/>
<dbReference type="KEGG" id="saga:M5M_14985"/>
<dbReference type="EMBL" id="CP003746">
    <property type="protein sequence ID" value="AFV00132.1"/>
    <property type="molecule type" value="Genomic_DNA"/>
</dbReference>
<keyword evidence="1" id="KW-0732">Signal</keyword>
<dbReference type="NCBIfam" id="TIGR02595">
    <property type="entry name" value="PEP_CTERM"/>
    <property type="match status" value="1"/>
</dbReference>
<evidence type="ECO:0000313" key="3">
    <source>
        <dbReference type="Proteomes" id="UP000000466"/>
    </source>
</evidence>
<organism evidence="2 3">
    <name type="scientific">Simiduia agarivorans (strain DSM 21679 / JCM 13881 / BCRC 17597 / SA1)</name>
    <dbReference type="NCBI Taxonomy" id="1117647"/>
    <lineage>
        <taxon>Bacteria</taxon>
        <taxon>Pseudomonadati</taxon>
        <taxon>Pseudomonadota</taxon>
        <taxon>Gammaproteobacteria</taxon>
        <taxon>Cellvibrionales</taxon>
        <taxon>Cellvibrionaceae</taxon>
        <taxon>Simiduia</taxon>
    </lineage>
</organism>
<evidence type="ECO:0000313" key="2">
    <source>
        <dbReference type="EMBL" id="AFV00132.1"/>
    </source>
</evidence>
<reference evidence="2 3" key="1">
    <citation type="journal article" date="2013" name="Genome Announc.">
        <title>Complete genome sequence of Simiduia agarivorans SA1(T), a marine bacterium able to degrade a variety of polysaccharides.</title>
        <authorList>
            <person name="Lin S.Y."/>
            <person name="Shieh W.Y."/>
            <person name="Chen J.S."/>
            <person name="Tang S.L."/>
        </authorList>
    </citation>
    <scope>NUCLEOTIDE SEQUENCE [LARGE SCALE GENOMIC DNA]</scope>
    <source>
        <strain evidence="3">DSM 21679 / JCM 13881 / BCRC 17597 / SA1</strain>
    </source>
</reference>
<sequence>MFTHCLRLLVAGFSLVLAAQAGAYQITTDQGAVDVGGLDILKGQMQKSGNANPATEEAWAEGVLGLDLDFGNVKTETVDYYMTDANNIIAFALASDPGFYIIKNAKWFALFENTASLGWGVVDIGALSAGFNLKYNCDNCSYTISHVTEFNSWQTSVSEPGSALLMLLGVIGLWAGRRQQRA</sequence>
<dbReference type="STRING" id="1117647.M5M_14985"/>
<dbReference type="RefSeq" id="WP_015048284.1">
    <property type="nucleotide sequence ID" value="NC_018868.3"/>
</dbReference>
<protein>
    <recommendedName>
        <fullName evidence="4">PEP-CTERM protein-sorting domain-containing protein</fullName>
    </recommendedName>
</protein>
<feature type="chain" id="PRO_5003878424" description="PEP-CTERM protein-sorting domain-containing protein" evidence="1">
    <location>
        <begin position="24"/>
        <end position="182"/>
    </location>
</feature>
<evidence type="ECO:0000256" key="1">
    <source>
        <dbReference type="SAM" id="SignalP"/>
    </source>
</evidence>
<keyword evidence="3" id="KW-1185">Reference proteome</keyword>
<evidence type="ECO:0008006" key="4">
    <source>
        <dbReference type="Google" id="ProtNLM"/>
    </source>
</evidence>
<dbReference type="InterPro" id="IPR013424">
    <property type="entry name" value="Ice-binding_C"/>
</dbReference>
<accession>K4KM77</accession>
<feature type="signal peptide" evidence="1">
    <location>
        <begin position="1"/>
        <end position="23"/>
    </location>
</feature>
<name>K4KM77_SIMAS</name>
<dbReference type="OrthoDB" id="6366909at2"/>